<evidence type="ECO:0000256" key="9">
    <source>
        <dbReference type="ARBA" id="ARBA00023004"/>
    </source>
</evidence>
<evidence type="ECO:0000256" key="12">
    <source>
        <dbReference type="PIRNR" id="PIRNR000368"/>
    </source>
</evidence>
<dbReference type="CDD" id="cd01335">
    <property type="entry name" value="Radical_SAM"/>
    <property type="match status" value="1"/>
</dbReference>
<dbReference type="Pfam" id="PF13353">
    <property type="entry name" value="Fer4_12"/>
    <property type="match status" value="1"/>
</dbReference>
<dbReference type="NCBIfam" id="TIGR02491">
    <property type="entry name" value="NrdG"/>
    <property type="match status" value="1"/>
</dbReference>
<keyword evidence="14" id="KW-1185">Reference proteome</keyword>
<comment type="caution">
    <text evidence="13">The sequence shown here is derived from an EMBL/GenBank/DDBJ whole genome shotgun (WGS) entry which is preliminary data.</text>
</comment>
<dbReference type="InterPro" id="IPR013785">
    <property type="entry name" value="Aldolase_TIM"/>
</dbReference>
<dbReference type="SFLD" id="SFLDF00299">
    <property type="entry name" value="anaerobic_ribonucleoside-triph"/>
    <property type="match status" value="1"/>
</dbReference>
<dbReference type="EMBL" id="JAKNCT010000005">
    <property type="protein sequence ID" value="MCG5030808.1"/>
    <property type="molecule type" value="Genomic_DNA"/>
</dbReference>
<dbReference type="PANTHER" id="PTHR30352:SF2">
    <property type="entry name" value="ANAEROBIC RIBONUCLEOSIDE-TRIPHOSPHATE REDUCTASE-ACTIVATING PROTEIN"/>
    <property type="match status" value="1"/>
</dbReference>
<keyword evidence="8 12" id="KW-0560">Oxidoreductase</keyword>
<keyword evidence="10" id="KW-0411">Iron-sulfur</keyword>
<evidence type="ECO:0000256" key="3">
    <source>
        <dbReference type="ARBA" id="ARBA00009777"/>
    </source>
</evidence>
<evidence type="ECO:0000313" key="14">
    <source>
        <dbReference type="Proteomes" id="UP001297600"/>
    </source>
</evidence>
<evidence type="ECO:0000256" key="6">
    <source>
        <dbReference type="ARBA" id="ARBA00022691"/>
    </source>
</evidence>
<dbReference type="InterPro" id="IPR007197">
    <property type="entry name" value="rSAM"/>
</dbReference>
<dbReference type="InterPro" id="IPR012837">
    <property type="entry name" value="NrdG"/>
</dbReference>
<evidence type="ECO:0000256" key="7">
    <source>
        <dbReference type="ARBA" id="ARBA00022723"/>
    </source>
</evidence>
<evidence type="ECO:0000256" key="1">
    <source>
        <dbReference type="ARBA" id="ARBA00001966"/>
    </source>
</evidence>
<evidence type="ECO:0000256" key="8">
    <source>
        <dbReference type="ARBA" id="ARBA00023002"/>
    </source>
</evidence>
<reference evidence="13 14" key="1">
    <citation type="submission" date="2022-02" db="EMBL/GenBank/DDBJ databases">
        <title>Mesosutterella porci, a novel member of the family Sutterellaceae from pig feces.</title>
        <authorList>
            <person name="Wylensek D."/>
            <person name="Clavel T."/>
        </authorList>
    </citation>
    <scope>NUCLEOTIDE SEQUENCE [LARGE SCALE GENOMIC DNA]</scope>
    <source>
        <strain evidence="14">oilRF-744-wt-GAM-9</strain>
    </source>
</reference>
<comment type="similarity">
    <text evidence="3 12">Belongs to the organic radical-activating enzymes family.</text>
</comment>
<evidence type="ECO:0000256" key="11">
    <source>
        <dbReference type="ARBA" id="ARBA00047365"/>
    </source>
</evidence>
<comment type="cofactor">
    <cofactor evidence="1">
        <name>[4Fe-4S] cluster</name>
        <dbReference type="ChEBI" id="CHEBI:49883"/>
    </cofactor>
</comment>
<evidence type="ECO:0000313" key="13">
    <source>
        <dbReference type="EMBL" id="MCG5030808.1"/>
    </source>
</evidence>
<keyword evidence="6" id="KW-0949">S-adenosyl-L-methionine</keyword>
<dbReference type="Proteomes" id="UP001297600">
    <property type="component" value="Unassembled WGS sequence"/>
</dbReference>
<evidence type="ECO:0000256" key="2">
    <source>
        <dbReference type="ARBA" id="ARBA00003852"/>
    </source>
</evidence>
<evidence type="ECO:0000256" key="10">
    <source>
        <dbReference type="ARBA" id="ARBA00023014"/>
    </source>
</evidence>
<evidence type="ECO:0000256" key="5">
    <source>
        <dbReference type="ARBA" id="ARBA00022485"/>
    </source>
</evidence>
<organism evidence="13 14">
    <name type="scientific">Mesosutterella porci</name>
    <dbReference type="NCBI Taxonomy" id="2915351"/>
    <lineage>
        <taxon>Bacteria</taxon>
        <taxon>Pseudomonadati</taxon>
        <taxon>Pseudomonadota</taxon>
        <taxon>Betaproteobacteria</taxon>
        <taxon>Burkholderiales</taxon>
        <taxon>Sutterellaceae</taxon>
        <taxon>Mesosutterella</taxon>
    </lineage>
</organism>
<dbReference type="SFLD" id="SFLDG01066">
    <property type="entry name" value="organic_radical-activating_enz"/>
    <property type="match status" value="1"/>
</dbReference>
<dbReference type="InterPro" id="IPR034457">
    <property type="entry name" value="Organic_radical-activating"/>
</dbReference>
<comment type="catalytic activity">
    <reaction evidence="11">
        <text>glycyl-[protein] + reduced [flavodoxin] + S-adenosyl-L-methionine = glycin-2-yl radical-[protein] + semiquinone [flavodoxin] + 5'-deoxyadenosine + L-methionine + H(+)</text>
        <dbReference type="Rhea" id="RHEA:61976"/>
        <dbReference type="Rhea" id="RHEA-COMP:10622"/>
        <dbReference type="Rhea" id="RHEA-COMP:14480"/>
        <dbReference type="Rhea" id="RHEA-COMP:15993"/>
        <dbReference type="Rhea" id="RHEA-COMP:15994"/>
        <dbReference type="ChEBI" id="CHEBI:15378"/>
        <dbReference type="ChEBI" id="CHEBI:17319"/>
        <dbReference type="ChEBI" id="CHEBI:29947"/>
        <dbReference type="ChEBI" id="CHEBI:32722"/>
        <dbReference type="ChEBI" id="CHEBI:57618"/>
        <dbReference type="ChEBI" id="CHEBI:57844"/>
        <dbReference type="ChEBI" id="CHEBI:59789"/>
        <dbReference type="ChEBI" id="CHEBI:140311"/>
    </reaction>
</comment>
<dbReference type="SFLD" id="SFLDG01063">
    <property type="entry name" value="activating_enzymes__group_1"/>
    <property type="match status" value="1"/>
</dbReference>
<dbReference type="PIRSF" id="PIRSF000368">
    <property type="entry name" value="NrdG"/>
    <property type="match status" value="1"/>
</dbReference>
<dbReference type="EC" id="1.97.1.-" evidence="12"/>
<accession>A0ABS9MQA3</accession>
<gene>
    <name evidence="13" type="primary">nrdG</name>
    <name evidence="13" type="ORF">MAF45_05025</name>
</gene>
<dbReference type="InterPro" id="IPR058240">
    <property type="entry name" value="rSAM_sf"/>
</dbReference>
<dbReference type="InterPro" id="IPR001989">
    <property type="entry name" value="Radical_activat_CS"/>
</dbReference>
<dbReference type="SFLD" id="SFLDS00029">
    <property type="entry name" value="Radical_SAM"/>
    <property type="match status" value="1"/>
</dbReference>
<name>A0ABS9MQA3_9BURK</name>
<proteinExistence type="inferred from homology"/>
<dbReference type="Gene3D" id="3.20.20.70">
    <property type="entry name" value="Aldolase class I"/>
    <property type="match status" value="1"/>
</dbReference>
<comment type="function">
    <text evidence="2 12">Activation of anaerobic ribonucleoside-triphosphate reductase under anaerobic conditions by generation of an organic free radical, using S-adenosylmethionine and reduced flavodoxin as cosubstrates to produce 5'-deoxy-adenosine.</text>
</comment>
<dbReference type="PANTHER" id="PTHR30352">
    <property type="entry name" value="PYRUVATE FORMATE-LYASE-ACTIVATING ENZYME"/>
    <property type="match status" value="1"/>
</dbReference>
<dbReference type="RefSeq" id="WP_237978464.1">
    <property type="nucleotide sequence ID" value="NZ_JAKNCT010000005.1"/>
</dbReference>
<sequence length="170" mass="18739">MNYVGFSKFDTANGPGVRVSLFVAGCTVHCKGCFNPESWDFRAGKPFTGETLEALLSGLRSPYVRGLSILGGDPFEKENMPQVLAIAQAVRREFGSTKDIWIWSGRTREVLERDSSARAILSEADVLVDGPFVEKLKVTEKGHWFGSTNQRVIRLRPVAAVPAAQDRAPR</sequence>
<dbReference type="PROSITE" id="PS01087">
    <property type="entry name" value="RADICAL_ACTIVATING"/>
    <property type="match status" value="1"/>
</dbReference>
<keyword evidence="7" id="KW-0479">Metal-binding</keyword>
<evidence type="ECO:0000256" key="4">
    <source>
        <dbReference type="ARBA" id="ARBA00014281"/>
    </source>
</evidence>
<protein>
    <recommendedName>
        <fullName evidence="4 12">Anaerobic ribonucleoside-triphosphate reductase-activating protein</fullName>
        <ecNumber evidence="12">1.97.1.-</ecNumber>
    </recommendedName>
</protein>
<dbReference type="SUPFAM" id="SSF102114">
    <property type="entry name" value="Radical SAM enzymes"/>
    <property type="match status" value="1"/>
</dbReference>
<keyword evidence="5" id="KW-0004">4Fe-4S</keyword>
<keyword evidence="9" id="KW-0408">Iron</keyword>